<organism evidence="5 6">
    <name type="scientific">Georgenia yuyongxinii</name>
    <dbReference type="NCBI Taxonomy" id="2589797"/>
    <lineage>
        <taxon>Bacteria</taxon>
        <taxon>Bacillati</taxon>
        <taxon>Actinomycetota</taxon>
        <taxon>Actinomycetes</taxon>
        <taxon>Micrococcales</taxon>
        <taxon>Bogoriellaceae</taxon>
        <taxon>Georgenia</taxon>
    </lineage>
</organism>
<evidence type="ECO:0000256" key="1">
    <source>
        <dbReference type="ARBA" id="ARBA00006432"/>
    </source>
</evidence>
<dbReference type="PANTHER" id="PTHR43201:SF5">
    <property type="entry name" value="MEDIUM-CHAIN ACYL-COA LIGASE ACSF2, MITOCHONDRIAL"/>
    <property type="match status" value="1"/>
</dbReference>
<feature type="domain" description="AMP-binding enzyme C-terminal" evidence="4">
    <location>
        <begin position="426"/>
        <end position="501"/>
    </location>
</feature>
<dbReference type="EMBL" id="CP040915">
    <property type="protein sequence ID" value="QDC24555.1"/>
    <property type="molecule type" value="Genomic_DNA"/>
</dbReference>
<comment type="similarity">
    <text evidence="1">Belongs to the ATP-dependent AMP-binding enzyme family.</text>
</comment>
<dbReference type="OrthoDB" id="9803968at2"/>
<dbReference type="KEGG" id="gyu:FE374_07895"/>
<dbReference type="Pfam" id="PF00501">
    <property type="entry name" value="AMP-binding"/>
    <property type="match status" value="1"/>
</dbReference>
<sequence>MDIIGNRTLRDLWDELARTRTEDVFLVHEDPDGHTTSFTYGEFGTRIVRATNLLRSLGIRPGECVGMHMGNGPQQLECLFALACIGAVAVPLHPRSTAAECARSLARVGAALVVCEPEVRPAEGYPAGVRVLVAREPVPGPDSYDDARDRQPDTLVDPAPLTSDDPAVIVFSSGSTAEPKGVVLTHANLLFSGIFVAWQATMTSADRLLTTMPACHVNFVLNALMPVLTVGAELVAVERYSARRFWQQVRSHDATIVQSISTIARTMLLQPRDPHDRDHRVREILYYLPISDEEKAEFDERFGARLLNSYGTSETLVGVLTDPPSGPRRWPSIGRVALGYEVRVADTDGRELGPFQHGEIQVKGVPGRTLMAGYHGDPERTAQTYTDDGWFRTGDIGWFDEDGWFYFVDRLVHFIKRAGENISPTEVEEALTAHPEIAEAAVIGVPDPVLDEAVKAFVVRVPGSGLSIADIQAWVAARLCDFKVPTQVEIVAALPLTTTFKVAKNDLA</sequence>
<accession>A0A5B8C5C8</accession>
<reference evidence="5 6" key="1">
    <citation type="submission" date="2019-05" db="EMBL/GenBank/DDBJ databases">
        <title>Georgenia *** sp. nov., and Georgenia *** sp. nov., isolated from the intestinal contents of plateau pika (Ochotona curzoniae) in the Qinghai-Tibet plateau of China.</title>
        <authorList>
            <person name="Tian Z."/>
        </authorList>
    </citation>
    <scope>NUCLEOTIDE SEQUENCE [LARGE SCALE GENOMIC DNA]</scope>
    <source>
        <strain evidence="5 6">Z443</strain>
    </source>
</reference>
<dbReference type="InterPro" id="IPR042099">
    <property type="entry name" value="ANL_N_sf"/>
</dbReference>
<dbReference type="RefSeq" id="WP_139928012.1">
    <property type="nucleotide sequence ID" value="NZ_CP040915.1"/>
</dbReference>
<dbReference type="Pfam" id="PF13193">
    <property type="entry name" value="AMP-binding_C"/>
    <property type="match status" value="1"/>
</dbReference>
<dbReference type="PANTHER" id="PTHR43201">
    <property type="entry name" value="ACYL-COA SYNTHETASE"/>
    <property type="match status" value="1"/>
</dbReference>
<dbReference type="Gene3D" id="3.30.300.30">
    <property type="match status" value="1"/>
</dbReference>
<evidence type="ECO:0000313" key="5">
    <source>
        <dbReference type="EMBL" id="QDC24555.1"/>
    </source>
</evidence>
<protein>
    <submittedName>
        <fullName evidence="5">AMP-binding protein</fullName>
    </submittedName>
</protein>
<proteinExistence type="inferred from homology"/>
<dbReference type="InterPro" id="IPR000873">
    <property type="entry name" value="AMP-dep_synth/lig_dom"/>
</dbReference>
<evidence type="ECO:0000259" key="3">
    <source>
        <dbReference type="Pfam" id="PF00501"/>
    </source>
</evidence>
<evidence type="ECO:0000259" key="4">
    <source>
        <dbReference type="Pfam" id="PF13193"/>
    </source>
</evidence>
<dbReference type="SUPFAM" id="SSF56801">
    <property type="entry name" value="Acetyl-CoA synthetase-like"/>
    <property type="match status" value="1"/>
</dbReference>
<dbReference type="GO" id="GO:0031956">
    <property type="term" value="F:medium-chain fatty acid-CoA ligase activity"/>
    <property type="evidence" value="ECO:0007669"/>
    <property type="project" value="TreeGrafter"/>
</dbReference>
<gene>
    <name evidence="5" type="ORF">FE374_07895</name>
</gene>
<dbReference type="Gene3D" id="3.40.50.12780">
    <property type="entry name" value="N-terminal domain of ligase-like"/>
    <property type="match status" value="1"/>
</dbReference>
<dbReference type="InterPro" id="IPR025110">
    <property type="entry name" value="AMP-bd_C"/>
</dbReference>
<dbReference type="Proteomes" id="UP000314616">
    <property type="component" value="Chromosome"/>
</dbReference>
<evidence type="ECO:0000313" key="6">
    <source>
        <dbReference type="Proteomes" id="UP000314616"/>
    </source>
</evidence>
<keyword evidence="2" id="KW-0436">Ligase</keyword>
<dbReference type="GO" id="GO:0006631">
    <property type="term" value="P:fatty acid metabolic process"/>
    <property type="evidence" value="ECO:0007669"/>
    <property type="project" value="TreeGrafter"/>
</dbReference>
<dbReference type="InterPro" id="IPR045851">
    <property type="entry name" value="AMP-bd_C_sf"/>
</dbReference>
<feature type="domain" description="AMP-dependent synthetase/ligase" evidence="3">
    <location>
        <begin position="17"/>
        <end position="375"/>
    </location>
</feature>
<dbReference type="AlphaFoldDB" id="A0A5B8C5C8"/>
<name>A0A5B8C5C8_9MICO</name>
<evidence type="ECO:0000256" key="2">
    <source>
        <dbReference type="ARBA" id="ARBA00022598"/>
    </source>
</evidence>